<comment type="caution">
    <text evidence="1">The sequence shown here is derived from an EMBL/GenBank/DDBJ whole genome shotgun (WGS) entry which is preliminary data.</text>
</comment>
<organism evidence="1 2">
    <name type="scientific">Candidatus Giovannonibacteria bacterium GW2011_GWA2_45_21</name>
    <dbReference type="NCBI Taxonomy" id="1618649"/>
    <lineage>
        <taxon>Bacteria</taxon>
        <taxon>Candidatus Giovannoniibacteriota</taxon>
    </lineage>
</organism>
<dbReference type="EMBL" id="LCKT01000015">
    <property type="protein sequence ID" value="KKU04536.1"/>
    <property type="molecule type" value="Genomic_DNA"/>
</dbReference>
<evidence type="ECO:0000313" key="2">
    <source>
        <dbReference type="Proteomes" id="UP000034696"/>
    </source>
</evidence>
<name>A0A0G1M8C9_9BACT</name>
<protein>
    <submittedName>
        <fullName evidence="1">Uncharacterized protein</fullName>
    </submittedName>
</protein>
<gene>
    <name evidence="1" type="ORF">UX06_C0015G0003</name>
</gene>
<accession>A0A0G1M8C9</accession>
<reference evidence="1 2" key="1">
    <citation type="journal article" date="2015" name="Nature">
        <title>rRNA introns, odd ribosomes, and small enigmatic genomes across a large radiation of phyla.</title>
        <authorList>
            <person name="Brown C.T."/>
            <person name="Hug L.A."/>
            <person name="Thomas B.C."/>
            <person name="Sharon I."/>
            <person name="Castelle C.J."/>
            <person name="Singh A."/>
            <person name="Wilkins M.J."/>
            <person name="Williams K.H."/>
            <person name="Banfield J.F."/>
        </authorList>
    </citation>
    <scope>NUCLEOTIDE SEQUENCE [LARGE SCALE GENOMIC DNA]</scope>
</reference>
<dbReference type="Proteomes" id="UP000034696">
    <property type="component" value="Unassembled WGS sequence"/>
</dbReference>
<sequence length="135" mass="15754">MKEETPGIKDSNVISKEAIEEERLERFFEGTAGIEELLIFYTDFDAWASRYNNYNDENDPSYSPEKKGEIYKKFETLWEALIERMAVDDNVYDTAMHLIDSKNGDDPEIQKGLKDKIVYGLVSFLRKKVKELRNA</sequence>
<proteinExistence type="predicted"/>
<dbReference type="AlphaFoldDB" id="A0A0G1M8C9"/>
<evidence type="ECO:0000313" key="1">
    <source>
        <dbReference type="EMBL" id="KKU04536.1"/>
    </source>
</evidence>